<dbReference type="EMBL" id="BART01017632">
    <property type="protein sequence ID" value="GAG80024.1"/>
    <property type="molecule type" value="Genomic_DNA"/>
</dbReference>
<dbReference type="SUPFAM" id="SSF69304">
    <property type="entry name" value="Tricorn protease N-terminal domain"/>
    <property type="match status" value="1"/>
</dbReference>
<dbReference type="PANTHER" id="PTHR36842:SF1">
    <property type="entry name" value="PROTEIN TOLB"/>
    <property type="match status" value="1"/>
</dbReference>
<feature type="non-terminal residue" evidence="2">
    <location>
        <position position="1"/>
    </location>
</feature>
<dbReference type="Pfam" id="PF07676">
    <property type="entry name" value="PD40"/>
    <property type="match status" value="3"/>
</dbReference>
<sequence>YQAEKSILRLAAHKFSNLMMETYGEPQIFTTKIAFISNRDGSNELYMMDYDGHNQTRLTFNQEKDYMPAWSTDGKSIAYTEFKGGNARLYIYNPFEGKRKLVFDRGTSFGPCFSPDSKKLAFCSTEDESNSEIYAAKSDGTNIKRLTFNKSADVSPSWSPNCREIAFTSDRGGSPQIYIMDAEGEGSSTENLGIAT</sequence>
<comment type="caution">
    <text evidence="2">The sequence shown here is derived from an EMBL/GenBank/DDBJ whole genome shotgun (WGS) entry which is preliminary data.</text>
</comment>
<dbReference type="Gene3D" id="2.120.10.30">
    <property type="entry name" value="TolB, C-terminal domain"/>
    <property type="match status" value="1"/>
</dbReference>
<name>X1ADM4_9ZZZZ</name>
<comment type="similarity">
    <text evidence="1">Belongs to the TolB family.</text>
</comment>
<accession>X1ADM4</accession>
<organism evidence="2">
    <name type="scientific">marine sediment metagenome</name>
    <dbReference type="NCBI Taxonomy" id="412755"/>
    <lineage>
        <taxon>unclassified sequences</taxon>
        <taxon>metagenomes</taxon>
        <taxon>ecological metagenomes</taxon>
    </lineage>
</organism>
<proteinExistence type="inferred from homology"/>
<protein>
    <recommendedName>
        <fullName evidence="3">DUF5050 domain-containing protein</fullName>
    </recommendedName>
</protein>
<dbReference type="InterPro" id="IPR011659">
    <property type="entry name" value="WD40"/>
</dbReference>
<dbReference type="AlphaFoldDB" id="X1ADM4"/>
<evidence type="ECO:0000256" key="1">
    <source>
        <dbReference type="ARBA" id="ARBA00009820"/>
    </source>
</evidence>
<dbReference type="PANTHER" id="PTHR36842">
    <property type="entry name" value="PROTEIN TOLB HOMOLOG"/>
    <property type="match status" value="1"/>
</dbReference>
<evidence type="ECO:0000313" key="2">
    <source>
        <dbReference type="EMBL" id="GAG80024.1"/>
    </source>
</evidence>
<evidence type="ECO:0008006" key="3">
    <source>
        <dbReference type="Google" id="ProtNLM"/>
    </source>
</evidence>
<gene>
    <name evidence="2" type="ORF">S01H4_33489</name>
</gene>
<dbReference type="InterPro" id="IPR011042">
    <property type="entry name" value="6-blade_b-propeller_TolB-like"/>
</dbReference>
<reference evidence="2" key="1">
    <citation type="journal article" date="2014" name="Front. Microbiol.">
        <title>High frequency of phylogenetically diverse reductive dehalogenase-homologous genes in deep subseafloor sedimentary metagenomes.</title>
        <authorList>
            <person name="Kawai M."/>
            <person name="Futagami T."/>
            <person name="Toyoda A."/>
            <person name="Takaki Y."/>
            <person name="Nishi S."/>
            <person name="Hori S."/>
            <person name="Arai W."/>
            <person name="Tsubouchi T."/>
            <person name="Morono Y."/>
            <person name="Uchiyama I."/>
            <person name="Ito T."/>
            <person name="Fujiyama A."/>
            <person name="Inagaki F."/>
            <person name="Takami H."/>
        </authorList>
    </citation>
    <scope>NUCLEOTIDE SEQUENCE</scope>
    <source>
        <strain evidence="2">Expedition CK06-06</strain>
    </source>
</reference>